<feature type="domain" description="Glutamine amidotransferase" evidence="1">
    <location>
        <begin position="22"/>
        <end position="204"/>
    </location>
</feature>
<sequence>MGILSSVEIADVIVLEADGKIDDKNGYGYPIAKRLEEFGFRPVIVSLEKDTHLLEKLPPKPMIISGGMTAVTSDVQWVVKAKEFVKKIITYNQSVGEDKRIPLMGICFGSQLIAESFEEGSVKYLEDPDMGITKVKLNREHKLFNGFNNPFFAYTFHYNQIQNNNLNIISLNNSKSSIFVEAFEVPNASCYGVQFHPEFTHDEFVSVLITYKNLINDLGLDADDIINNLKRLPSNAGILKSFVLMTKKKQHSDIG</sequence>
<dbReference type="OrthoDB" id="9813383at2"/>
<proteinExistence type="predicted"/>
<dbReference type="AlphaFoldDB" id="A0A419T7D8"/>
<organism evidence="2 3">
    <name type="scientific">Thermohalobacter berrensis</name>
    <dbReference type="NCBI Taxonomy" id="99594"/>
    <lineage>
        <taxon>Bacteria</taxon>
        <taxon>Bacillati</taxon>
        <taxon>Bacillota</taxon>
        <taxon>Tissierellia</taxon>
        <taxon>Tissierellales</taxon>
        <taxon>Thermohalobacteraceae</taxon>
        <taxon>Thermohalobacter</taxon>
    </lineage>
</organism>
<dbReference type="GO" id="GO:0005829">
    <property type="term" value="C:cytosol"/>
    <property type="evidence" value="ECO:0007669"/>
    <property type="project" value="TreeGrafter"/>
</dbReference>
<keyword evidence="3" id="KW-1185">Reference proteome</keyword>
<dbReference type="SUPFAM" id="SSF52317">
    <property type="entry name" value="Class I glutamine amidotransferase-like"/>
    <property type="match status" value="1"/>
</dbReference>
<dbReference type="InterPro" id="IPR017926">
    <property type="entry name" value="GATASE"/>
</dbReference>
<dbReference type="PANTHER" id="PTHR42695">
    <property type="entry name" value="GLUTAMINE AMIDOTRANSFERASE YLR126C-RELATED"/>
    <property type="match status" value="1"/>
</dbReference>
<dbReference type="PANTHER" id="PTHR42695:SF5">
    <property type="entry name" value="GLUTAMINE AMIDOTRANSFERASE YLR126C-RELATED"/>
    <property type="match status" value="1"/>
</dbReference>
<dbReference type="Proteomes" id="UP000284177">
    <property type="component" value="Unassembled WGS sequence"/>
</dbReference>
<dbReference type="Pfam" id="PF00117">
    <property type="entry name" value="GATase"/>
    <property type="match status" value="1"/>
</dbReference>
<evidence type="ECO:0000259" key="1">
    <source>
        <dbReference type="Pfam" id="PF00117"/>
    </source>
</evidence>
<accession>A0A419T7D8</accession>
<dbReference type="InterPro" id="IPR029062">
    <property type="entry name" value="Class_I_gatase-like"/>
</dbReference>
<evidence type="ECO:0000313" key="3">
    <source>
        <dbReference type="Proteomes" id="UP000284177"/>
    </source>
</evidence>
<gene>
    <name evidence="2" type="ORF">BET03_09490</name>
</gene>
<name>A0A419T7D8_9FIRM</name>
<reference evidence="2 3" key="1">
    <citation type="submission" date="2016-08" db="EMBL/GenBank/DDBJ databases">
        <title>Novel Firmicutes and Novel Genomes.</title>
        <authorList>
            <person name="Poppleton D.I."/>
            <person name="Gribaldo S."/>
        </authorList>
    </citation>
    <scope>NUCLEOTIDE SEQUENCE [LARGE SCALE GENOMIC DNA]</scope>
    <source>
        <strain evidence="2 3">CTT3</strain>
    </source>
</reference>
<protein>
    <recommendedName>
        <fullName evidence="1">Glutamine amidotransferase domain-containing protein</fullName>
    </recommendedName>
</protein>
<evidence type="ECO:0000313" key="2">
    <source>
        <dbReference type="EMBL" id="RKD33474.1"/>
    </source>
</evidence>
<comment type="caution">
    <text evidence="2">The sequence shown here is derived from an EMBL/GenBank/DDBJ whole genome shotgun (WGS) entry which is preliminary data.</text>
</comment>
<dbReference type="RefSeq" id="WP_120167861.1">
    <property type="nucleotide sequence ID" value="NZ_MCIB01000006.1"/>
</dbReference>
<dbReference type="Gene3D" id="3.40.50.880">
    <property type="match status" value="1"/>
</dbReference>
<dbReference type="PROSITE" id="PS51273">
    <property type="entry name" value="GATASE_TYPE_1"/>
    <property type="match status" value="1"/>
</dbReference>
<dbReference type="EMBL" id="MCIB01000006">
    <property type="protein sequence ID" value="RKD33474.1"/>
    <property type="molecule type" value="Genomic_DNA"/>
</dbReference>
<dbReference type="InterPro" id="IPR044992">
    <property type="entry name" value="ChyE-like"/>
</dbReference>